<organism evidence="8 9">
    <name type="scientific">Mesoflavibacter zeaxanthinifaciens subsp. sabulilitoris</name>
    <dbReference type="NCBI Taxonomy" id="1520893"/>
    <lineage>
        <taxon>Bacteria</taxon>
        <taxon>Pseudomonadati</taxon>
        <taxon>Bacteroidota</taxon>
        <taxon>Flavobacteriia</taxon>
        <taxon>Flavobacteriales</taxon>
        <taxon>Flavobacteriaceae</taxon>
        <taxon>Mesoflavibacter</taxon>
    </lineage>
</organism>
<keyword evidence="3" id="KW-0732">Signal</keyword>
<dbReference type="InterPro" id="IPR012944">
    <property type="entry name" value="SusD_RagB_dom"/>
</dbReference>
<comment type="similarity">
    <text evidence="2">Belongs to the SusD family.</text>
</comment>
<evidence type="ECO:0000256" key="2">
    <source>
        <dbReference type="ARBA" id="ARBA00006275"/>
    </source>
</evidence>
<accession>A0A2T1NMF3</accession>
<keyword evidence="9" id="KW-1185">Reference proteome</keyword>
<protein>
    <submittedName>
        <fullName evidence="8">RagB/SusD family nutrient uptake outer membrane protein</fullName>
    </submittedName>
</protein>
<dbReference type="GO" id="GO:0009279">
    <property type="term" value="C:cell outer membrane"/>
    <property type="evidence" value="ECO:0007669"/>
    <property type="project" value="UniProtKB-SubCell"/>
</dbReference>
<dbReference type="Pfam" id="PF07980">
    <property type="entry name" value="SusD_RagB"/>
    <property type="match status" value="1"/>
</dbReference>
<feature type="domain" description="RagB/SusD" evidence="6">
    <location>
        <begin position="377"/>
        <end position="510"/>
    </location>
</feature>
<evidence type="ECO:0000256" key="4">
    <source>
        <dbReference type="ARBA" id="ARBA00023136"/>
    </source>
</evidence>
<evidence type="ECO:0000313" key="9">
    <source>
        <dbReference type="Proteomes" id="UP000238430"/>
    </source>
</evidence>
<dbReference type="SUPFAM" id="SSF48452">
    <property type="entry name" value="TPR-like"/>
    <property type="match status" value="1"/>
</dbReference>
<gene>
    <name evidence="8" type="ORF">C7H61_02180</name>
</gene>
<reference evidence="8 9" key="1">
    <citation type="submission" date="2018-03" db="EMBL/GenBank/DDBJ databases">
        <title>Mesoflavibacter sp. HG37 and Mesoflavibacter sp. HG96 sp.nov., two marine bacteria isolated from seawater of Western Pacific Ocean.</title>
        <authorList>
            <person name="Cheng H."/>
            <person name="Wu Y.-H."/>
            <person name="Guo L.-L."/>
            <person name="Xu X.-W."/>
        </authorList>
    </citation>
    <scope>NUCLEOTIDE SEQUENCE [LARGE SCALE GENOMIC DNA]</scope>
    <source>
        <strain evidence="8 9">KCTC 42117</strain>
    </source>
</reference>
<evidence type="ECO:0000256" key="1">
    <source>
        <dbReference type="ARBA" id="ARBA00004442"/>
    </source>
</evidence>
<dbReference type="Pfam" id="PF14322">
    <property type="entry name" value="SusD-like_3"/>
    <property type="match status" value="1"/>
</dbReference>
<proteinExistence type="inferred from homology"/>
<dbReference type="InterPro" id="IPR033985">
    <property type="entry name" value="SusD-like_N"/>
</dbReference>
<evidence type="ECO:0000259" key="6">
    <source>
        <dbReference type="Pfam" id="PF07980"/>
    </source>
</evidence>
<evidence type="ECO:0000313" key="8">
    <source>
        <dbReference type="EMBL" id="PSG94078.1"/>
    </source>
</evidence>
<feature type="domain" description="SusD-like N-terminal" evidence="7">
    <location>
        <begin position="119"/>
        <end position="226"/>
    </location>
</feature>
<dbReference type="Proteomes" id="UP000238430">
    <property type="component" value="Unassembled WGS sequence"/>
</dbReference>
<name>A0A2T1NMF3_9FLAO</name>
<evidence type="ECO:0000256" key="3">
    <source>
        <dbReference type="ARBA" id="ARBA00022729"/>
    </source>
</evidence>
<keyword evidence="5" id="KW-0998">Cell outer membrane</keyword>
<keyword evidence="4" id="KW-0472">Membrane</keyword>
<dbReference type="InterPro" id="IPR011990">
    <property type="entry name" value="TPR-like_helical_dom_sf"/>
</dbReference>
<dbReference type="EMBL" id="PXOT01000014">
    <property type="protein sequence ID" value="PSG94078.1"/>
    <property type="molecule type" value="Genomic_DNA"/>
</dbReference>
<comment type="subcellular location">
    <subcellularLocation>
        <location evidence="1">Cell outer membrane</location>
    </subcellularLocation>
</comment>
<sequence length="511" mass="56753">MKNLFKQTLAIAVIAMSFSCSEEFLDNTGVAGESQPTASFTSADAEQATLTNTNIPAAFVNGIYAQMIQAGSGGTDLNHDDFGQKGYDIYGDMLCGDMALSVSTYGWYRADITEFQAPQDFTRGRNRMVWRYYYRIVRSANNVIASLGGNDAVPEIDENKYAMGQAKALRAHSYFYLTQYFQKEYVPNEAILPLHIEPDTENKPKSTAEEVYNQMEADLTDAISLLDGFNRASKNQVDQNVARMIYAYVLGAKGGRWQDVADLTNDVITTTNHTMLQPAQVTVVPADGTSNTFNDVNFTNNWMWGIDITENNGLGLVSWWGQVDAFSYSYAWAGDYKAIDANLYAAIPANDARKGQFLNDPANGRHLQPLLKFAASGTIGGDSEVVTADYVYMRIEEAYLLNAEANARIPNEAAARISLKALLDLRVPSSAYVDTLTGQALIDEIYLQTRIELWGEGKSYLAMKRNKATVTRGSNHLSFVGQPIPYNDERMQFEIPQDEIQNNPFLSNQNQ</sequence>
<evidence type="ECO:0000256" key="5">
    <source>
        <dbReference type="ARBA" id="ARBA00023237"/>
    </source>
</evidence>
<evidence type="ECO:0000259" key="7">
    <source>
        <dbReference type="Pfam" id="PF14322"/>
    </source>
</evidence>
<dbReference type="OrthoDB" id="1100079at2"/>
<dbReference type="AlphaFoldDB" id="A0A2T1NMF3"/>
<dbReference type="RefSeq" id="WP_106676824.1">
    <property type="nucleotide sequence ID" value="NZ_JACHWV010000006.1"/>
</dbReference>
<dbReference type="PROSITE" id="PS51257">
    <property type="entry name" value="PROKAR_LIPOPROTEIN"/>
    <property type="match status" value="1"/>
</dbReference>
<comment type="caution">
    <text evidence="8">The sequence shown here is derived from an EMBL/GenBank/DDBJ whole genome shotgun (WGS) entry which is preliminary data.</text>
</comment>
<dbReference type="Gene3D" id="1.25.40.390">
    <property type="match status" value="1"/>
</dbReference>